<evidence type="ECO:0000313" key="7">
    <source>
        <dbReference type="EMBL" id="QNP90245.1"/>
    </source>
</evidence>
<dbReference type="Proteomes" id="UP000642876">
    <property type="component" value="Unassembled WGS sequence"/>
</dbReference>
<feature type="chain" id="PRO_5028970301" evidence="5">
    <location>
        <begin position="25"/>
        <end position="493"/>
    </location>
</feature>
<feature type="signal peptide" evidence="5">
    <location>
        <begin position="1"/>
        <end position="24"/>
    </location>
</feature>
<evidence type="ECO:0000256" key="3">
    <source>
        <dbReference type="ARBA" id="ARBA00022801"/>
    </source>
</evidence>
<keyword evidence="9" id="KW-1185">Reference proteome</keyword>
<dbReference type="KEGG" id="cluj:IAU68_00100"/>
<keyword evidence="4" id="KW-1015">Disulfide bond</keyword>
<reference evidence="8 9" key="1">
    <citation type="submission" date="2020-08" db="EMBL/GenBank/DDBJ databases">
        <title>novel species in genus Corynebacterium.</title>
        <authorList>
            <person name="Zhang G."/>
        </authorList>
    </citation>
    <scope>NUCLEOTIDE SEQUENCE [LARGE SCALE GENOMIC DNA]</scope>
    <source>
        <strain evidence="8 9">zg-917</strain>
        <strain evidence="7">Zg-917</strain>
    </source>
</reference>
<accession>A0A7H0JYX9</accession>
<evidence type="ECO:0000256" key="1">
    <source>
        <dbReference type="ARBA" id="ARBA00007534"/>
    </source>
</evidence>
<keyword evidence="3" id="KW-0378">Hydrolase</keyword>
<gene>
    <name evidence="6" type="ORF">H7348_07900</name>
    <name evidence="7" type="ORF">IAU68_00100</name>
</gene>
<dbReference type="Gene3D" id="3.40.50.1820">
    <property type="entry name" value="alpha/beta hydrolase"/>
    <property type="match status" value="1"/>
</dbReference>
<evidence type="ECO:0000313" key="8">
    <source>
        <dbReference type="Proteomes" id="UP000516235"/>
    </source>
</evidence>
<evidence type="ECO:0000256" key="5">
    <source>
        <dbReference type="SAM" id="SignalP"/>
    </source>
</evidence>
<dbReference type="EMBL" id="JACMYE010000006">
    <property type="protein sequence ID" value="MBC3179226.1"/>
    <property type="molecule type" value="Genomic_DNA"/>
</dbReference>
<organism evidence="7 8">
    <name type="scientific">Corynebacterium lujinxingii</name>
    <dbReference type="NCBI Taxonomy" id="2763010"/>
    <lineage>
        <taxon>Bacteria</taxon>
        <taxon>Bacillati</taxon>
        <taxon>Actinomycetota</taxon>
        <taxon>Actinomycetes</taxon>
        <taxon>Mycobacteriales</taxon>
        <taxon>Corynebacteriaceae</taxon>
        <taxon>Corynebacterium</taxon>
    </lineage>
</organism>
<dbReference type="GO" id="GO:0052689">
    <property type="term" value="F:carboxylic ester hydrolase activity"/>
    <property type="evidence" value="ECO:0007669"/>
    <property type="project" value="UniProtKB-KW"/>
</dbReference>
<dbReference type="EMBL" id="CP061032">
    <property type="protein sequence ID" value="QNP90245.1"/>
    <property type="molecule type" value="Genomic_DNA"/>
</dbReference>
<keyword evidence="2" id="KW-0719">Serine esterase</keyword>
<protein>
    <submittedName>
        <fullName evidence="7">Cutinase family protein</fullName>
    </submittedName>
</protein>
<dbReference type="Proteomes" id="UP000516235">
    <property type="component" value="Chromosome"/>
</dbReference>
<dbReference type="Pfam" id="PF01083">
    <property type="entry name" value="Cutinase"/>
    <property type="match status" value="1"/>
</dbReference>
<name>A0A7H0JYX9_9CORY</name>
<dbReference type="SUPFAM" id="SSF53474">
    <property type="entry name" value="alpha/beta-Hydrolases"/>
    <property type="match status" value="1"/>
</dbReference>
<dbReference type="RefSeq" id="WP_171193073.1">
    <property type="nucleotide sequence ID" value="NZ_CP061032.1"/>
</dbReference>
<comment type="similarity">
    <text evidence="1">Belongs to the cutinase family.</text>
</comment>
<evidence type="ECO:0000313" key="6">
    <source>
        <dbReference type="EMBL" id="MBC3179226.1"/>
    </source>
</evidence>
<evidence type="ECO:0000256" key="4">
    <source>
        <dbReference type="ARBA" id="ARBA00023157"/>
    </source>
</evidence>
<dbReference type="InterPro" id="IPR000675">
    <property type="entry name" value="Cutinase/axe"/>
</dbReference>
<dbReference type="PANTHER" id="PTHR33630:SF9">
    <property type="entry name" value="CUTINASE 4"/>
    <property type="match status" value="1"/>
</dbReference>
<dbReference type="AlphaFoldDB" id="A0A7H0JYX9"/>
<dbReference type="InterPro" id="IPR029058">
    <property type="entry name" value="AB_hydrolase_fold"/>
</dbReference>
<dbReference type="PANTHER" id="PTHR33630">
    <property type="entry name" value="CUTINASE RV1984C-RELATED-RELATED"/>
    <property type="match status" value="1"/>
</dbReference>
<sequence>MRRAAALALAAALIPLAAAPEAEALQLRCHPVHVVQAAGSGFSHSWHPVARESLFDDDSSPADDLQVRFGARTVSTFQVKYPASLGRFSVFGTSGVVPEGTEAATYGESVRYGRDQATLEMETVARHCPGTRFILIGYSQGAHLIGDAAAFVSADKVQGVRADDIAAVLLFADPARAPLEPGAPKPARLYAAPPKGLRGANGETVQPGGTALDPTRVGMAGTRNLGFHGLEGKVLSLCNGADMACATDPDSIIRTLADVAMRDVVPGPFNAITGIRIARLQELLGQGVPPRVAFEQSGLSLIDATLAPQIIIELATAGSALHHHATTASTTPVDQQVAIALLAALPELAKEGVTWPWLLPALNQLIPDAELLLQVFRTIEAAERINWQLERLGVIPHTPTGTEGRQAWAHATVTALCERIIDAAGLREAFDDPQNANLIASARLAGDFGPRHMSYYKLGYTDIPGGFNVDGQTGYDYAMGWLDEVVRGVVAKQ</sequence>
<keyword evidence="5" id="KW-0732">Signal</keyword>
<evidence type="ECO:0000313" key="9">
    <source>
        <dbReference type="Proteomes" id="UP000642876"/>
    </source>
</evidence>
<proteinExistence type="inferred from homology"/>
<dbReference type="SMART" id="SM01110">
    <property type="entry name" value="Cutinase"/>
    <property type="match status" value="1"/>
</dbReference>
<evidence type="ECO:0000256" key="2">
    <source>
        <dbReference type="ARBA" id="ARBA00022487"/>
    </source>
</evidence>